<gene>
    <name evidence="2" type="ORF">TPAS_834</name>
</gene>
<dbReference type="AlphaFoldDB" id="A0A1W1IE40"/>
<evidence type="ECO:0000313" key="3">
    <source>
        <dbReference type="Proteomes" id="UP000195985"/>
    </source>
</evidence>
<keyword evidence="1" id="KW-0472">Membrane</keyword>
<dbReference type="EMBL" id="FWEY01000002">
    <property type="protein sequence ID" value="SLM51159.1"/>
    <property type="molecule type" value="Genomic_DNA"/>
</dbReference>
<feature type="transmembrane region" description="Helical" evidence="1">
    <location>
        <begin position="127"/>
        <end position="151"/>
    </location>
</feature>
<feature type="transmembrane region" description="Helical" evidence="1">
    <location>
        <begin position="95"/>
        <end position="115"/>
    </location>
</feature>
<organism evidence="2 3">
    <name type="scientific">Trichococcus pasteurii</name>
    <dbReference type="NCBI Taxonomy" id="43064"/>
    <lineage>
        <taxon>Bacteria</taxon>
        <taxon>Bacillati</taxon>
        <taxon>Bacillota</taxon>
        <taxon>Bacilli</taxon>
        <taxon>Lactobacillales</taxon>
        <taxon>Carnobacteriaceae</taxon>
        <taxon>Trichococcus</taxon>
    </lineage>
</organism>
<dbReference type="RefSeq" id="WP_086942015.1">
    <property type="nucleotide sequence ID" value="NZ_FONM01000001.1"/>
</dbReference>
<reference evidence="3" key="1">
    <citation type="submission" date="2016-04" db="EMBL/GenBank/DDBJ databases">
        <authorList>
            <person name="Strepis N."/>
        </authorList>
    </citation>
    <scope>NUCLEOTIDE SEQUENCE [LARGE SCALE GENOMIC DNA]</scope>
</reference>
<keyword evidence="3" id="KW-1185">Reference proteome</keyword>
<feature type="transmembrane region" description="Helical" evidence="1">
    <location>
        <begin position="42"/>
        <end position="60"/>
    </location>
</feature>
<sequence>MQGISEIQKDLSSYTLKNLAIFAMFFDHIFAVFVPQDSLEGVALRIAGRIAAPIMCYMIAEGYHYTSNLKKYIVRLVLFAAVSHFPYVWYFGLPWWQATSVIWGLALGLIALAAAKREDWSLPLKAIIVLACCLLAVPADWNYVAILWILFFGLLRGQTEKQLLSFAVIGILFHIIPSIREIGWMQSYQIGIFLAVPLLLFYKGRQGKKSNVMKWGFYAFYPFHLLLLELVKMIVSA</sequence>
<feature type="transmembrane region" description="Helical" evidence="1">
    <location>
        <begin position="186"/>
        <end position="203"/>
    </location>
</feature>
<evidence type="ECO:0000256" key="1">
    <source>
        <dbReference type="SAM" id="Phobius"/>
    </source>
</evidence>
<keyword evidence="1" id="KW-1133">Transmembrane helix</keyword>
<proteinExistence type="predicted"/>
<protein>
    <submittedName>
        <fullName evidence="2">Trax</fullName>
    </submittedName>
</protein>
<feature type="transmembrane region" description="Helical" evidence="1">
    <location>
        <begin position="72"/>
        <end position="89"/>
    </location>
</feature>
<keyword evidence="1" id="KW-0812">Transmembrane</keyword>
<feature type="transmembrane region" description="Helical" evidence="1">
    <location>
        <begin position="19"/>
        <end position="36"/>
    </location>
</feature>
<name>A0A1W1IE40_9LACT</name>
<dbReference type="Proteomes" id="UP000195985">
    <property type="component" value="Unassembled WGS sequence"/>
</dbReference>
<dbReference type="STRING" id="43064.SAMN04488086_10121"/>
<dbReference type="Pfam" id="PF05857">
    <property type="entry name" value="TraX"/>
    <property type="match status" value="1"/>
</dbReference>
<dbReference type="OrthoDB" id="9781069at2"/>
<feature type="transmembrane region" description="Helical" evidence="1">
    <location>
        <begin position="215"/>
        <end position="235"/>
    </location>
</feature>
<accession>A0A1W1IE40</accession>
<evidence type="ECO:0000313" key="2">
    <source>
        <dbReference type="EMBL" id="SLM51159.1"/>
    </source>
</evidence>
<dbReference type="InterPro" id="IPR008875">
    <property type="entry name" value="TraX"/>
</dbReference>